<dbReference type="Proteomes" id="UP001269400">
    <property type="component" value="Unassembled WGS sequence"/>
</dbReference>
<dbReference type="RefSeq" id="WP_316910501.1">
    <property type="nucleotide sequence ID" value="NZ_JAPTGD010000002.1"/>
</dbReference>
<evidence type="ECO:0008006" key="3">
    <source>
        <dbReference type="Google" id="ProtNLM"/>
    </source>
</evidence>
<proteinExistence type="predicted"/>
<gene>
    <name evidence="1" type="ORF">O0Q50_19060</name>
</gene>
<name>A0AAX6NBH8_PRIAR</name>
<protein>
    <recommendedName>
        <fullName evidence="3">Lipoprotein</fullName>
    </recommendedName>
</protein>
<evidence type="ECO:0000313" key="1">
    <source>
        <dbReference type="EMBL" id="MDU9693273.1"/>
    </source>
</evidence>
<sequence length="227" mass="26309">MEKVGWGLFSLVIAVLLVSTFSNNGSTVKQTQLFKQKEFGLIDTYKSWENFANEMNISKRNSKIQDFELVVSKNNKIHSLKFNVIEESTKGFFLYQYKQCITCETKEENKVTIVKDSVDSWSGYSKLIDAKDFFRDLQLVKESQRGKSKYEYNLLRSSGRYDETGLEGIYYALNGSTFSEIKPPTNKQYYVAFNIQMVGNEYSDDFSSNADNTKTFLVSEYELKKYD</sequence>
<organism evidence="1 2">
    <name type="scientific">Priestia aryabhattai</name>
    <name type="common">Bacillus aryabhattai</name>
    <dbReference type="NCBI Taxonomy" id="412384"/>
    <lineage>
        <taxon>Bacteria</taxon>
        <taxon>Bacillati</taxon>
        <taxon>Bacillota</taxon>
        <taxon>Bacilli</taxon>
        <taxon>Bacillales</taxon>
        <taxon>Bacillaceae</taxon>
        <taxon>Priestia</taxon>
    </lineage>
</organism>
<reference evidence="1" key="1">
    <citation type="journal article" date="2022" name="J Environ Chem Eng">
        <title>Biodegradation of petroleum oil using a constructed nonpathogenic and heavy metal-tolerant bacterial consortium isolated from marine sponges.</title>
        <authorList>
            <person name="Dechsakulwatana C."/>
            <person name="Rungsihiranrut A."/>
            <person name="Muangchinda C."/>
            <person name="Ningthoujam R."/>
            <person name="Klankeo P."/>
            <person name="Pinyakong O."/>
        </authorList>
    </citation>
    <scope>NUCLEOTIDE SEQUENCE</scope>
    <source>
        <strain evidence="1">TL01-2</strain>
    </source>
</reference>
<accession>A0AAX6NBH8</accession>
<evidence type="ECO:0000313" key="2">
    <source>
        <dbReference type="Proteomes" id="UP001269400"/>
    </source>
</evidence>
<reference evidence="1" key="2">
    <citation type="submission" date="2022-12" db="EMBL/GenBank/DDBJ databases">
        <authorList>
            <person name="Dechsakulwatana C."/>
            <person name="Rungsihiranrut A."/>
            <person name="Muangchinda C."/>
            <person name="Ningthoujam R."/>
            <person name="Klankeo P."/>
            <person name="Pinyakong O."/>
        </authorList>
    </citation>
    <scope>NUCLEOTIDE SEQUENCE</scope>
    <source>
        <strain evidence="1">TL01-2</strain>
    </source>
</reference>
<comment type="caution">
    <text evidence="1">The sequence shown here is derived from an EMBL/GenBank/DDBJ whole genome shotgun (WGS) entry which is preliminary data.</text>
</comment>
<dbReference type="EMBL" id="JAPTGD010000002">
    <property type="protein sequence ID" value="MDU9693273.1"/>
    <property type="molecule type" value="Genomic_DNA"/>
</dbReference>
<dbReference type="AlphaFoldDB" id="A0AAX6NBH8"/>